<dbReference type="InterPro" id="IPR047640">
    <property type="entry name" value="RpiR-like"/>
</dbReference>
<dbReference type="GO" id="GO:0003700">
    <property type="term" value="F:DNA-binding transcription factor activity"/>
    <property type="evidence" value="ECO:0007669"/>
    <property type="project" value="InterPro"/>
</dbReference>
<organism evidence="6 7">
    <name type="scientific">Enterococcus faecalis TX4248</name>
    <dbReference type="NCBI Taxonomy" id="749495"/>
    <lineage>
        <taxon>Bacteria</taxon>
        <taxon>Bacillati</taxon>
        <taxon>Bacillota</taxon>
        <taxon>Bacilli</taxon>
        <taxon>Lactobacillales</taxon>
        <taxon>Enterococcaceae</taxon>
        <taxon>Enterococcus</taxon>
    </lineage>
</organism>
<accession>A0A125W7I9</accession>
<dbReference type="SUPFAM" id="SSF53697">
    <property type="entry name" value="SIS domain"/>
    <property type="match status" value="1"/>
</dbReference>
<evidence type="ECO:0000256" key="2">
    <source>
        <dbReference type="ARBA" id="ARBA00023125"/>
    </source>
</evidence>
<dbReference type="Gene3D" id="1.10.10.10">
    <property type="entry name" value="Winged helix-like DNA-binding domain superfamily/Winged helix DNA-binding domain"/>
    <property type="match status" value="1"/>
</dbReference>
<dbReference type="PROSITE" id="PS51071">
    <property type="entry name" value="HTH_RPIR"/>
    <property type="match status" value="1"/>
</dbReference>
<proteinExistence type="predicted"/>
<dbReference type="InterPro" id="IPR000281">
    <property type="entry name" value="HTH_RpiR"/>
</dbReference>
<dbReference type="CDD" id="cd05013">
    <property type="entry name" value="SIS_RpiR"/>
    <property type="match status" value="1"/>
</dbReference>
<dbReference type="AlphaFoldDB" id="A0A125W7I9"/>
<keyword evidence="1" id="KW-0805">Transcription regulation</keyword>
<dbReference type="Proteomes" id="UP000004846">
    <property type="component" value="Unassembled WGS sequence"/>
</dbReference>
<dbReference type="Gene3D" id="3.40.50.10490">
    <property type="entry name" value="Glucose-6-phosphate isomerase like protein, domain 1"/>
    <property type="match status" value="1"/>
</dbReference>
<evidence type="ECO:0000256" key="1">
    <source>
        <dbReference type="ARBA" id="ARBA00023015"/>
    </source>
</evidence>
<dbReference type="InterPro" id="IPR046348">
    <property type="entry name" value="SIS_dom_sf"/>
</dbReference>
<dbReference type="HOGENOM" id="CLU_055769_2_1_9"/>
<protein>
    <submittedName>
        <fullName evidence="6">Transcriptional regulator, RpiR family</fullName>
    </submittedName>
</protein>
<evidence type="ECO:0000259" key="4">
    <source>
        <dbReference type="PROSITE" id="PS51071"/>
    </source>
</evidence>
<dbReference type="Pfam" id="PF01380">
    <property type="entry name" value="SIS"/>
    <property type="match status" value="1"/>
</dbReference>
<dbReference type="PROSITE" id="PS51464">
    <property type="entry name" value="SIS"/>
    <property type="match status" value="1"/>
</dbReference>
<dbReference type="InterPro" id="IPR009057">
    <property type="entry name" value="Homeodomain-like_sf"/>
</dbReference>
<evidence type="ECO:0000313" key="7">
    <source>
        <dbReference type="Proteomes" id="UP000004846"/>
    </source>
</evidence>
<dbReference type="InterPro" id="IPR035472">
    <property type="entry name" value="RpiR-like_SIS"/>
</dbReference>
<keyword evidence="3" id="KW-0804">Transcription</keyword>
<feature type="domain" description="SIS" evidence="5">
    <location>
        <begin position="128"/>
        <end position="268"/>
    </location>
</feature>
<dbReference type="PANTHER" id="PTHR30514">
    <property type="entry name" value="GLUCOKINASE"/>
    <property type="match status" value="1"/>
</dbReference>
<evidence type="ECO:0000259" key="5">
    <source>
        <dbReference type="PROSITE" id="PS51464"/>
    </source>
</evidence>
<gene>
    <name evidence="6" type="ORF">HMPREF9498_01071</name>
</gene>
<reference evidence="6 7" key="1">
    <citation type="submission" date="2010-07" db="EMBL/GenBank/DDBJ databases">
        <authorList>
            <person name="Sid Ahmed O."/>
        </authorList>
    </citation>
    <scope>NUCLEOTIDE SEQUENCE [LARGE SCALE GENOMIC DNA]</scope>
    <source>
        <strain evidence="6 7">TX4248</strain>
    </source>
</reference>
<dbReference type="GO" id="GO:0097367">
    <property type="term" value="F:carbohydrate derivative binding"/>
    <property type="evidence" value="ECO:0007669"/>
    <property type="project" value="InterPro"/>
</dbReference>
<dbReference type="Pfam" id="PF01418">
    <property type="entry name" value="HTH_6"/>
    <property type="match status" value="1"/>
</dbReference>
<name>A0A125W7I9_ENTFL</name>
<dbReference type="SUPFAM" id="SSF46689">
    <property type="entry name" value="Homeodomain-like"/>
    <property type="match status" value="1"/>
</dbReference>
<sequence>MYNYKKGFKVRDWMSTEGLIALLEKKRNHLSKIENQVLDYILTHMTEISSQTIYEVAQALFVSTATISRTAKHLGYRGFQELKYAIVQSVQSESTESDSRSFQAITQQLIANVQDSFQQMDEAKVAEMLKMIERANTIEVFGVGGSFPICTDFARKLTFLGKKAYARSDWDEQEAAVKNLDGQDLAIFVSYTGETKGILAYARVAQEQQVPMISLISTKGSTLEKLSTTTLFAKGTTRYHQRVDLSSRIAVICLFDTVLLMYAEAKQPR</sequence>
<comment type="caution">
    <text evidence="6">The sequence shown here is derived from an EMBL/GenBank/DDBJ whole genome shotgun (WGS) entry which is preliminary data.</text>
</comment>
<dbReference type="InterPro" id="IPR001347">
    <property type="entry name" value="SIS_dom"/>
</dbReference>
<keyword evidence="2" id="KW-0238">DNA-binding</keyword>
<dbReference type="EMBL" id="AEBR01000029">
    <property type="protein sequence ID" value="EFM83300.1"/>
    <property type="molecule type" value="Genomic_DNA"/>
</dbReference>
<dbReference type="InterPro" id="IPR036388">
    <property type="entry name" value="WH-like_DNA-bd_sf"/>
</dbReference>
<feature type="domain" description="HTH rpiR-type" evidence="4">
    <location>
        <begin position="17"/>
        <end position="93"/>
    </location>
</feature>
<evidence type="ECO:0000313" key="6">
    <source>
        <dbReference type="EMBL" id="EFM83300.1"/>
    </source>
</evidence>
<dbReference type="GO" id="GO:1901135">
    <property type="term" value="P:carbohydrate derivative metabolic process"/>
    <property type="evidence" value="ECO:0007669"/>
    <property type="project" value="InterPro"/>
</dbReference>
<dbReference type="PANTHER" id="PTHR30514:SF21">
    <property type="entry name" value="RPIR-FAMILY TRANSCRIPTIONAL REGULATOR"/>
    <property type="match status" value="1"/>
</dbReference>
<dbReference type="GO" id="GO:0003677">
    <property type="term" value="F:DNA binding"/>
    <property type="evidence" value="ECO:0007669"/>
    <property type="project" value="UniProtKB-KW"/>
</dbReference>
<evidence type="ECO:0000256" key="3">
    <source>
        <dbReference type="ARBA" id="ARBA00023163"/>
    </source>
</evidence>